<dbReference type="CDD" id="cd00995">
    <property type="entry name" value="PBP2_NikA_DppA_OppA_like"/>
    <property type="match status" value="1"/>
</dbReference>
<proteinExistence type="inferred from homology"/>
<feature type="chain" id="PRO_5045417908" evidence="4">
    <location>
        <begin position="21"/>
        <end position="445"/>
    </location>
</feature>
<keyword evidence="2" id="KW-0813">Transport</keyword>
<protein>
    <submittedName>
        <fullName evidence="6">ABC transporter substrate-binding protein</fullName>
    </submittedName>
</protein>
<feature type="domain" description="Solute-binding protein family 5" evidence="5">
    <location>
        <begin position="64"/>
        <end position="350"/>
    </location>
</feature>
<feature type="signal peptide" evidence="4">
    <location>
        <begin position="1"/>
        <end position="20"/>
    </location>
</feature>
<dbReference type="RefSeq" id="WP_263332422.1">
    <property type="nucleotide sequence ID" value="NZ_JAGSYH010000001.1"/>
</dbReference>
<dbReference type="EMBL" id="JBHSPH010000010">
    <property type="protein sequence ID" value="MFC5864856.1"/>
    <property type="molecule type" value="Genomic_DNA"/>
</dbReference>
<organism evidence="6 7">
    <name type="scientific">Acidicapsa dinghuensis</name>
    <dbReference type="NCBI Taxonomy" id="2218256"/>
    <lineage>
        <taxon>Bacteria</taxon>
        <taxon>Pseudomonadati</taxon>
        <taxon>Acidobacteriota</taxon>
        <taxon>Terriglobia</taxon>
        <taxon>Terriglobales</taxon>
        <taxon>Acidobacteriaceae</taxon>
        <taxon>Acidicapsa</taxon>
    </lineage>
</organism>
<evidence type="ECO:0000259" key="5">
    <source>
        <dbReference type="Pfam" id="PF00496"/>
    </source>
</evidence>
<keyword evidence="7" id="KW-1185">Reference proteome</keyword>
<evidence type="ECO:0000256" key="4">
    <source>
        <dbReference type="SAM" id="SignalP"/>
    </source>
</evidence>
<dbReference type="Gene3D" id="3.40.190.10">
    <property type="entry name" value="Periplasmic binding protein-like II"/>
    <property type="match status" value="1"/>
</dbReference>
<dbReference type="Gene3D" id="3.10.105.10">
    <property type="entry name" value="Dipeptide-binding Protein, Domain 3"/>
    <property type="match status" value="1"/>
</dbReference>
<dbReference type="Proteomes" id="UP001596091">
    <property type="component" value="Unassembled WGS sequence"/>
</dbReference>
<gene>
    <name evidence="6" type="ORF">ACFPT7_21290</name>
</gene>
<comment type="similarity">
    <text evidence="1">Belongs to the bacterial solute-binding protein 5 family.</text>
</comment>
<dbReference type="Pfam" id="PF00496">
    <property type="entry name" value="SBP_bac_5"/>
    <property type="match status" value="1"/>
</dbReference>
<reference evidence="7" key="1">
    <citation type="journal article" date="2019" name="Int. J. Syst. Evol. Microbiol.">
        <title>The Global Catalogue of Microorganisms (GCM) 10K type strain sequencing project: providing services to taxonomists for standard genome sequencing and annotation.</title>
        <authorList>
            <consortium name="The Broad Institute Genomics Platform"/>
            <consortium name="The Broad Institute Genome Sequencing Center for Infectious Disease"/>
            <person name="Wu L."/>
            <person name="Ma J."/>
        </authorList>
    </citation>
    <scope>NUCLEOTIDE SEQUENCE [LARGE SCALE GENOMIC DNA]</scope>
    <source>
        <strain evidence="7">JCM 4087</strain>
    </source>
</reference>
<comment type="caution">
    <text evidence="6">The sequence shown here is derived from an EMBL/GenBank/DDBJ whole genome shotgun (WGS) entry which is preliminary data.</text>
</comment>
<dbReference type="PANTHER" id="PTHR30290:SF9">
    <property type="entry name" value="OLIGOPEPTIDE-BINDING PROTEIN APPA"/>
    <property type="match status" value="1"/>
</dbReference>
<name>A0ABW1ELW7_9BACT</name>
<evidence type="ECO:0000256" key="1">
    <source>
        <dbReference type="ARBA" id="ARBA00005695"/>
    </source>
</evidence>
<evidence type="ECO:0000313" key="6">
    <source>
        <dbReference type="EMBL" id="MFC5864856.1"/>
    </source>
</evidence>
<dbReference type="SUPFAM" id="SSF53850">
    <property type="entry name" value="Periplasmic binding protein-like II"/>
    <property type="match status" value="1"/>
</dbReference>
<dbReference type="InterPro" id="IPR000914">
    <property type="entry name" value="SBP_5_dom"/>
</dbReference>
<evidence type="ECO:0000313" key="7">
    <source>
        <dbReference type="Proteomes" id="UP001596091"/>
    </source>
</evidence>
<accession>A0ABW1ELW7</accession>
<sequence length="445" mass="48177">MLRRLVISMLLAAASMCAVARTRPHYGGTLRVETTGDAWQPPNGLARRLVFDGLMQLDANGIAEPALAIDAESENRSHRWEFHLRSGVHFHDGTALTAGSVVASLNAVCSSNCPWTSVHAVGTSVIFLSDSPMPNLPQLLALDEYRIALVTSDTTGASNVGTGPFQFAGAANGVITLTANESHWQGRPFVDKIELRDHRAVRDQWLDLSLGRADVVDVPPELLRLAREQRLSVITSQPAVLLAIEMNDAGPLANASLRASLGFAVDRASLSNVIFQHQGESAASLLPQEMTGYSFLFPVVRDLNKAHELKGGLNVSPLILGADNDSTMQLAAQRLALNMQEAGFRVQVTTPLHHLDMILRKVDVPDMDTGAALEATIRRLGETPVSTEQTAIAQYQAEHDFLDKHSVLPLLFLPRGFATSSRILNLRLDSDGMPMLADASLEDAH</sequence>
<dbReference type="PANTHER" id="PTHR30290">
    <property type="entry name" value="PERIPLASMIC BINDING COMPONENT OF ABC TRANSPORTER"/>
    <property type="match status" value="1"/>
</dbReference>
<evidence type="ECO:0000256" key="3">
    <source>
        <dbReference type="ARBA" id="ARBA00022729"/>
    </source>
</evidence>
<keyword evidence="3 4" id="KW-0732">Signal</keyword>
<evidence type="ECO:0000256" key="2">
    <source>
        <dbReference type="ARBA" id="ARBA00022448"/>
    </source>
</evidence>
<dbReference type="InterPro" id="IPR039424">
    <property type="entry name" value="SBP_5"/>
</dbReference>